<dbReference type="Pfam" id="PF09972">
    <property type="entry name" value="DUF2207"/>
    <property type="match status" value="1"/>
</dbReference>
<evidence type="ECO:0000313" key="6">
    <source>
        <dbReference type="Proteomes" id="UP000192333"/>
    </source>
</evidence>
<feature type="transmembrane region" description="Helical" evidence="2">
    <location>
        <begin position="449"/>
        <end position="467"/>
    </location>
</feature>
<feature type="domain" description="DUF2207" evidence="3">
    <location>
        <begin position="24"/>
        <end position="211"/>
    </location>
</feature>
<dbReference type="Proteomes" id="UP000192333">
    <property type="component" value="Chromosome I"/>
</dbReference>
<feature type="transmembrane region" description="Helical" evidence="2">
    <location>
        <begin position="424"/>
        <end position="442"/>
    </location>
</feature>
<dbReference type="RefSeq" id="WP_084119389.1">
    <property type="nucleotide sequence ID" value="NZ_LT838813.1"/>
</dbReference>
<evidence type="ECO:0000256" key="2">
    <source>
        <dbReference type="SAM" id="Phobius"/>
    </source>
</evidence>
<dbReference type="InterPro" id="IPR018702">
    <property type="entry name" value="DUF2207"/>
</dbReference>
<keyword evidence="2" id="KW-0472">Membrane</keyword>
<name>A0A1W2H0X8_9BACT</name>
<feature type="transmembrane region" description="Helical" evidence="2">
    <location>
        <begin position="228"/>
        <end position="247"/>
    </location>
</feature>
<dbReference type="InterPro" id="IPR048389">
    <property type="entry name" value="YciQ-like_C"/>
</dbReference>
<evidence type="ECO:0000256" key="1">
    <source>
        <dbReference type="SAM" id="MobiDB-lite"/>
    </source>
</evidence>
<protein>
    <submittedName>
        <fullName evidence="5">Predicted membrane protein</fullName>
    </submittedName>
</protein>
<keyword evidence="2" id="KW-1133">Transmembrane helix</keyword>
<sequence length="632" mass="71269">MKRYIFFFLLVVFGQTLYAQEEYIRSFHSDLQVDASGMLTVTETIEIYAAGEQIRRGIVRTLPLSGTDYRYKTVKTDYKVIHVKMNGEDSPYDTEKKQGNLFINVGDDSFLEPGWYTFQIKYTAEGQLGYFEDYDELYWNVNGFGWVFRIASISAAVQIPQEAEFLQSSCYTGYSGSTEQNCSTETLPDGRMIFRAENLASGQNLTIATGFTKGIVSLPPPPTFFEQFGLLIFTGIMTLVLLVYYIYTWRKYGVDPPSPTVIPEFNPPSDLSPASMGMLHKGYFWGELISASIVHLAVNGYLRIEEKSKDQLFGLIKSTEFHLVKLKEDDDALPKEERKLMQYFFTNGNVAVIDGKYSSHFKSMYQAYMNSLVTEHKPFLTQGSNWKFWVGPVFIFIIYALVASRFDYNYYGPPTTLDFNIGDLPILPLAIFFVVFISISLIKKRGTNWLFFSLIGMLFLGGSFYLFSNSAISLNNFTLIVFIVFAVISFFTYIYLIRQPSEEKLDLKARIDGFKRYLSAAEERQLQMFNPPKLTPEVFEKLLPYAMAFKVDKIWGEKFQTLMERASLQNQHRTSWYSGSRAYSYGALGNHINRSLTNSINSSSGTNSSGGSGSSGGGSSGGGRGGGGGGGR</sequence>
<feature type="region of interest" description="Disordered" evidence="1">
    <location>
        <begin position="599"/>
        <end position="632"/>
    </location>
</feature>
<evidence type="ECO:0000259" key="4">
    <source>
        <dbReference type="Pfam" id="PF20990"/>
    </source>
</evidence>
<reference evidence="6" key="1">
    <citation type="submission" date="2017-04" db="EMBL/GenBank/DDBJ databases">
        <authorList>
            <person name="Varghese N."/>
            <person name="Submissions S."/>
        </authorList>
    </citation>
    <scope>NUCLEOTIDE SEQUENCE [LARGE SCALE GENOMIC DNA]</scope>
    <source>
        <strain evidence="6">DSM 16537</strain>
    </source>
</reference>
<dbReference type="OrthoDB" id="9767603at2"/>
<proteinExistence type="predicted"/>
<dbReference type="STRING" id="758820.SAMN00777080_1168"/>
<keyword evidence="2" id="KW-0812">Transmembrane</keyword>
<dbReference type="AlphaFoldDB" id="A0A1W2H0X8"/>
<dbReference type="EMBL" id="LT838813">
    <property type="protein sequence ID" value="SMD42607.1"/>
    <property type="molecule type" value="Genomic_DNA"/>
</dbReference>
<accession>A0A1W2H0X8</accession>
<evidence type="ECO:0000259" key="3">
    <source>
        <dbReference type="Pfam" id="PF09972"/>
    </source>
</evidence>
<dbReference type="Pfam" id="PF20990">
    <property type="entry name" value="DUF2207_C"/>
    <property type="match status" value="1"/>
</dbReference>
<feature type="transmembrane region" description="Helical" evidence="2">
    <location>
        <begin position="386"/>
        <end position="404"/>
    </location>
</feature>
<feature type="domain" description="Predicted membrane protein YciQ-like C-terminal" evidence="4">
    <location>
        <begin position="264"/>
        <end position="559"/>
    </location>
</feature>
<feature type="compositionally biased region" description="Gly residues" evidence="1">
    <location>
        <begin position="608"/>
        <end position="632"/>
    </location>
</feature>
<gene>
    <name evidence="5" type="ORF">SAMN00777080_1168</name>
</gene>
<evidence type="ECO:0000313" key="5">
    <source>
        <dbReference type="EMBL" id="SMD42607.1"/>
    </source>
</evidence>
<organism evidence="5 6">
    <name type="scientific">Aquiflexum balticum DSM 16537</name>
    <dbReference type="NCBI Taxonomy" id="758820"/>
    <lineage>
        <taxon>Bacteria</taxon>
        <taxon>Pseudomonadati</taxon>
        <taxon>Bacteroidota</taxon>
        <taxon>Cytophagia</taxon>
        <taxon>Cytophagales</taxon>
        <taxon>Cyclobacteriaceae</taxon>
        <taxon>Aquiflexum</taxon>
    </lineage>
</organism>
<keyword evidence="6" id="KW-1185">Reference proteome</keyword>
<feature type="transmembrane region" description="Helical" evidence="2">
    <location>
        <begin position="479"/>
        <end position="497"/>
    </location>
</feature>